<dbReference type="AlphaFoldDB" id="A0A7C4XJI6"/>
<dbReference type="Pfam" id="PF09723">
    <property type="entry name" value="Zn_ribbon_8"/>
    <property type="match status" value="1"/>
</dbReference>
<feature type="region of interest" description="Disordered" evidence="1">
    <location>
        <begin position="61"/>
        <end position="86"/>
    </location>
</feature>
<dbReference type="PANTHER" id="PTHR34404:SF2">
    <property type="entry name" value="CONSERVED SERINE RICH PROTEIN"/>
    <property type="match status" value="1"/>
</dbReference>
<gene>
    <name evidence="3" type="ORF">ENV60_00140</name>
</gene>
<proteinExistence type="predicted"/>
<dbReference type="SMART" id="SM00834">
    <property type="entry name" value="CxxC_CXXC_SSSS"/>
    <property type="match status" value="1"/>
</dbReference>
<sequence length="86" mass="9966">MPTYEYECPHCNFHFEEFQKITDLPVAKCPKCGNNARRLISGGIGLIFKGSGFYITDYKKQSLPKQEKREKLQKPEEKKALKEKPS</sequence>
<dbReference type="NCBIfam" id="TIGR02605">
    <property type="entry name" value="CxxC_CxxC_SSSS"/>
    <property type="match status" value="1"/>
</dbReference>
<evidence type="ECO:0000259" key="2">
    <source>
        <dbReference type="SMART" id="SM00834"/>
    </source>
</evidence>
<protein>
    <submittedName>
        <fullName evidence="3">Zinc ribbon domain-containing protein</fullName>
    </submittedName>
</protein>
<name>A0A7C4XJI6_UNCW3</name>
<dbReference type="EMBL" id="DTGZ01000003">
    <property type="protein sequence ID" value="HGV96697.1"/>
    <property type="molecule type" value="Genomic_DNA"/>
</dbReference>
<evidence type="ECO:0000313" key="3">
    <source>
        <dbReference type="EMBL" id="HGV96697.1"/>
    </source>
</evidence>
<dbReference type="InterPro" id="IPR013429">
    <property type="entry name" value="Regulatory_FmdB_Zinc_ribbon"/>
</dbReference>
<reference evidence="3" key="1">
    <citation type="journal article" date="2020" name="mSystems">
        <title>Genome- and Community-Level Interaction Insights into Carbon Utilization and Element Cycling Functions of Hydrothermarchaeota in Hydrothermal Sediment.</title>
        <authorList>
            <person name="Zhou Z."/>
            <person name="Liu Y."/>
            <person name="Xu W."/>
            <person name="Pan J."/>
            <person name="Luo Z.H."/>
            <person name="Li M."/>
        </authorList>
    </citation>
    <scope>NUCLEOTIDE SEQUENCE [LARGE SCALE GENOMIC DNA]</scope>
    <source>
        <strain evidence="3">SpSt-774</strain>
    </source>
</reference>
<accession>A0A7C4XJI6</accession>
<evidence type="ECO:0000256" key="1">
    <source>
        <dbReference type="SAM" id="MobiDB-lite"/>
    </source>
</evidence>
<dbReference type="PANTHER" id="PTHR34404">
    <property type="entry name" value="REGULATORY PROTEIN, FMDB FAMILY"/>
    <property type="match status" value="1"/>
</dbReference>
<feature type="domain" description="Putative regulatory protein FmdB zinc ribbon" evidence="2">
    <location>
        <begin position="1"/>
        <end position="41"/>
    </location>
</feature>
<comment type="caution">
    <text evidence="3">The sequence shown here is derived from an EMBL/GenBank/DDBJ whole genome shotgun (WGS) entry which is preliminary data.</text>
</comment>
<organism evidence="3">
    <name type="scientific">candidate division WOR-3 bacterium</name>
    <dbReference type="NCBI Taxonomy" id="2052148"/>
    <lineage>
        <taxon>Bacteria</taxon>
        <taxon>Bacteria division WOR-3</taxon>
    </lineage>
</organism>